<proteinExistence type="predicted"/>
<evidence type="ECO:0000313" key="1">
    <source>
        <dbReference type="EMBL" id="CAA2616822.1"/>
    </source>
</evidence>
<dbReference type="EMBL" id="LR743589">
    <property type="protein sequence ID" value="CAA2616822.1"/>
    <property type="molecule type" value="Genomic_DNA"/>
</dbReference>
<name>A0A7I8IFC3_SPIIN</name>
<gene>
    <name evidence="1" type="ORF">SI7747_02003036</name>
</gene>
<keyword evidence="2" id="KW-1185">Reference proteome</keyword>
<dbReference type="EMBL" id="CACRZD030000002">
    <property type="protein sequence ID" value="CAA6656496.1"/>
    <property type="molecule type" value="Genomic_DNA"/>
</dbReference>
<organism evidence="1">
    <name type="scientific">Spirodela intermedia</name>
    <name type="common">Intermediate duckweed</name>
    <dbReference type="NCBI Taxonomy" id="51605"/>
    <lineage>
        <taxon>Eukaryota</taxon>
        <taxon>Viridiplantae</taxon>
        <taxon>Streptophyta</taxon>
        <taxon>Embryophyta</taxon>
        <taxon>Tracheophyta</taxon>
        <taxon>Spermatophyta</taxon>
        <taxon>Magnoliopsida</taxon>
        <taxon>Liliopsida</taxon>
        <taxon>Araceae</taxon>
        <taxon>Lemnoideae</taxon>
        <taxon>Spirodela</taxon>
    </lineage>
</organism>
<sequence>MLGQKEWRIFDEFRPLHKLNFVHELIPFLCLIQTRKNFFQRSFFEWCGTLRVEPSPSIGS</sequence>
<dbReference type="AlphaFoldDB" id="A0A7I8IFC3"/>
<accession>A0A7I8IFC3</accession>
<reference evidence="1 2" key="1">
    <citation type="submission" date="2019-12" db="EMBL/GenBank/DDBJ databases">
        <authorList>
            <person name="Scholz U."/>
            <person name="Mascher M."/>
            <person name="Fiebig A."/>
        </authorList>
    </citation>
    <scope>NUCLEOTIDE SEQUENCE</scope>
</reference>
<protein>
    <submittedName>
        <fullName evidence="1">Uncharacterized protein</fullName>
    </submittedName>
</protein>
<dbReference type="Proteomes" id="UP001189122">
    <property type="component" value="Unassembled WGS sequence"/>
</dbReference>
<evidence type="ECO:0000313" key="2">
    <source>
        <dbReference type="Proteomes" id="UP001189122"/>
    </source>
</evidence>